<dbReference type="SMART" id="SM00066">
    <property type="entry name" value="GAL4"/>
    <property type="match status" value="1"/>
</dbReference>
<dbReference type="GeneID" id="90952439"/>
<dbReference type="GO" id="GO:0005634">
    <property type="term" value="C:nucleus"/>
    <property type="evidence" value="ECO:0007669"/>
    <property type="project" value="UniProtKB-SubCell"/>
</dbReference>
<keyword evidence="2" id="KW-0805">Transcription regulation</keyword>
<evidence type="ECO:0000313" key="9">
    <source>
        <dbReference type="Proteomes" id="UP000595662"/>
    </source>
</evidence>
<comment type="subcellular location">
    <subcellularLocation>
        <location evidence="1">Nucleus</location>
    </subcellularLocation>
</comment>
<keyword evidence="4" id="KW-0804">Transcription</keyword>
<feature type="domain" description="Zn(2)-C6 fungal-type" evidence="7">
    <location>
        <begin position="13"/>
        <end position="42"/>
    </location>
</feature>
<keyword evidence="3" id="KW-0238">DNA-binding</keyword>
<evidence type="ECO:0000256" key="2">
    <source>
        <dbReference type="ARBA" id="ARBA00023015"/>
    </source>
</evidence>
<gene>
    <name evidence="8" type="ORF">Pdw03_2910</name>
</gene>
<evidence type="ECO:0000256" key="1">
    <source>
        <dbReference type="ARBA" id="ARBA00004123"/>
    </source>
</evidence>
<dbReference type="EMBL" id="CP060774">
    <property type="protein sequence ID" value="QQK40056.1"/>
    <property type="molecule type" value="Genomic_DNA"/>
</dbReference>
<name>A0A7T7BHP3_PENDI</name>
<evidence type="ECO:0000256" key="6">
    <source>
        <dbReference type="SAM" id="MobiDB-lite"/>
    </source>
</evidence>
<dbReference type="InterPro" id="IPR001138">
    <property type="entry name" value="Zn2Cys6_DnaBD"/>
</dbReference>
<dbReference type="PROSITE" id="PS50048">
    <property type="entry name" value="ZN2_CY6_FUNGAL_2"/>
    <property type="match status" value="1"/>
</dbReference>
<sequence length="177" mass="20063">MRVHPKARRTANACVACRQSKIKCSGHEPCLNCQRREVRCHFAEGIAKVMVSKRYLQHLEAQIQNQPGSPKKNCSPLQSSMRRQNNRSVGGSLVTPDDSLRTAGDGSPPSRASYMRDIWTSPFSLPSTTIRNTKQNSRNWIWLAPSSMWSFTTRLTILMSEKLHHGYPRNAPTLEEK</sequence>
<reference evidence="8 9" key="1">
    <citation type="submission" date="2020-08" db="EMBL/GenBank/DDBJ databases">
        <title>The completed genome sequence of the pathogenic ascomycete fungus Penicillium digitatum.</title>
        <authorList>
            <person name="Wang M."/>
        </authorList>
    </citation>
    <scope>NUCLEOTIDE SEQUENCE [LARGE SCALE GENOMIC DNA]</scope>
    <source>
        <strain evidence="8 9">PdW03</strain>
    </source>
</reference>
<feature type="region of interest" description="Disordered" evidence="6">
    <location>
        <begin position="64"/>
        <end position="113"/>
    </location>
</feature>
<dbReference type="PROSITE" id="PS00463">
    <property type="entry name" value="ZN2_CY6_FUNGAL_1"/>
    <property type="match status" value="1"/>
</dbReference>
<evidence type="ECO:0000256" key="4">
    <source>
        <dbReference type="ARBA" id="ARBA00023163"/>
    </source>
</evidence>
<feature type="compositionally biased region" description="Polar residues" evidence="6">
    <location>
        <begin position="75"/>
        <end position="89"/>
    </location>
</feature>
<evidence type="ECO:0000256" key="5">
    <source>
        <dbReference type="ARBA" id="ARBA00023242"/>
    </source>
</evidence>
<evidence type="ECO:0000313" key="8">
    <source>
        <dbReference type="EMBL" id="QQK40056.1"/>
    </source>
</evidence>
<dbReference type="RefSeq" id="XP_065955715.1">
    <property type="nucleotide sequence ID" value="XM_066100315.1"/>
</dbReference>
<dbReference type="PANTHER" id="PTHR47540:SF6">
    <property type="entry name" value="ZN(II)2CYS6 TRANSCRIPTION FACTOR (EUROFUNG)"/>
    <property type="match status" value="1"/>
</dbReference>
<dbReference type="Proteomes" id="UP000595662">
    <property type="component" value="Chromosome 1"/>
</dbReference>
<dbReference type="PANTHER" id="PTHR47540">
    <property type="entry name" value="THIAMINE REPRESSIBLE GENES REGULATORY PROTEIN THI5"/>
    <property type="match status" value="1"/>
</dbReference>
<dbReference type="GO" id="GO:0000981">
    <property type="term" value="F:DNA-binding transcription factor activity, RNA polymerase II-specific"/>
    <property type="evidence" value="ECO:0007669"/>
    <property type="project" value="InterPro"/>
</dbReference>
<dbReference type="CDD" id="cd00067">
    <property type="entry name" value="GAL4"/>
    <property type="match status" value="1"/>
</dbReference>
<keyword evidence="5" id="KW-0539">Nucleus</keyword>
<organism evidence="8 9">
    <name type="scientific">Penicillium digitatum</name>
    <name type="common">Green mold</name>
    <dbReference type="NCBI Taxonomy" id="36651"/>
    <lineage>
        <taxon>Eukaryota</taxon>
        <taxon>Fungi</taxon>
        <taxon>Dikarya</taxon>
        <taxon>Ascomycota</taxon>
        <taxon>Pezizomycotina</taxon>
        <taxon>Eurotiomycetes</taxon>
        <taxon>Eurotiomycetidae</taxon>
        <taxon>Eurotiales</taxon>
        <taxon>Aspergillaceae</taxon>
        <taxon>Penicillium</taxon>
    </lineage>
</organism>
<protein>
    <submittedName>
        <fullName evidence="8">Zn(II)2Cys6 transcription factor</fullName>
    </submittedName>
</protein>
<dbReference type="Pfam" id="PF00172">
    <property type="entry name" value="Zn_clus"/>
    <property type="match status" value="1"/>
</dbReference>
<evidence type="ECO:0000259" key="7">
    <source>
        <dbReference type="PROSITE" id="PS50048"/>
    </source>
</evidence>
<accession>A0A7T7BHP3</accession>
<dbReference type="Gene3D" id="4.10.240.10">
    <property type="entry name" value="Zn(2)-C6 fungal-type DNA-binding domain"/>
    <property type="match status" value="1"/>
</dbReference>
<dbReference type="GO" id="GO:0045944">
    <property type="term" value="P:positive regulation of transcription by RNA polymerase II"/>
    <property type="evidence" value="ECO:0007669"/>
    <property type="project" value="TreeGrafter"/>
</dbReference>
<dbReference type="SUPFAM" id="SSF57701">
    <property type="entry name" value="Zn2/Cys6 DNA-binding domain"/>
    <property type="match status" value="1"/>
</dbReference>
<proteinExistence type="predicted"/>
<dbReference type="InterPro" id="IPR051711">
    <property type="entry name" value="Stress_Response_Reg"/>
</dbReference>
<dbReference type="AlphaFoldDB" id="A0A7T7BHP3"/>
<evidence type="ECO:0000256" key="3">
    <source>
        <dbReference type="ARBA" id="ARBA00023125"/>
    </source>
</evidence>
<dbReference type="GO" id="GO:0043565">
    <property type="term" value="F:sequence-specific DNA binding"/>
    <property type="evidence" value="ECO:0007669"/>
    <property type="project" value="TreeGrafter"/>
</dbReference>
<dbReference type="GO" id="GO:0008270">
    <property type="term" value="F:zinc ion binding"/>
    <property type="evidence" value="ECO:0007669"/>
    <property type="project" value="InterPro"/>
</dbReference>
<dbReference type="InterPro" id="IPR036864">
    <property type="entry name" value="Zn2-C6_fun-type_DNA-bd_sf"/>
</dbReference>